<keyword evidence="1" id="KW-0472">Membrane</keyword>
<evidence type="ECO:0008006" key="4">
    <source>
        <dbReference type="Google" id="ProtNLM"/>
    </source>
</evidence>
<keyword evidence="1" id="KW-0812">Transmembrane</keyword>
<evidence type="ECO:0000256" key="1">
    <source>
        <dbReference type="SAM" id="Phobius"/>
    </source>
</evidence>
<dbReference type="AlphaFoldDB" id="A0AAU9TK77"/>
<dbReference type="Pfam" id="PF13896">
    <property type="entry name" value="Glyco_transf_49"/>
    <property type="match status" value="1"/>
</dbReference>
<reference evidence="2" key="1">
    <citation type="submission" date="2022-03" db="EMBL/GenBank/DDBJ databases">
        <authorList>
            <person name="Tunstrom K."/>
        </authorList>
    </citation>
    <scope>NUCLEOTIDE SEQUENCE</scope>
</reference>
<accession>A0AAU9TK77</accession>
<dbReference type="Proteomes" id="UP001153954">
    <property type="component" value="Unassembled WGS sequence"/>
</dbReference>
<proteinExistence type="predicted"/>
<comment type="caution">
    <text evidence="2">The sequence shown here is derived from an EMBL/GenBank/DDBJ whole genome shotgun (WGS) entry which is preliminary data.</text>
</comment>
<name>A0AAU9TK77_EUPED</name>
<dbReference type="PANTHER" id="PTHR47412:SF1">
    <property type="entry name" value="FI01434P-RELATED"/>
    <property type="match status" value="1"/>
</dbReference>
<protein>
    <recommendedName>
        <fullName evidence="4">N-acetyllactosaminide beta-1,3-N-acetylglucosaminyltransferase</fullName>
    </recommendedName>
</protein>
<keyword evidence="3" id="KW-1185">Reference proteome</keyword>
<keyword evidence="1" id="KW-1133">Transmembrane helix</keyword>
<gene>
    <name evidence="2" type="ORF">EEDITHA_LOCUS4208</name>
</gene>
<sequence length="514" mass="60227">MSKCLRICGAYSFRLTRKHSTVLLIALFIVILTVILQLYAYKHQEMPNFSAKVGDFDYIPGTFLRGKQPNENTSYCQFNYGLPKVIEWDEIQVLFPPEEGKKSSYRVIYNAIQGTAYVNNSKFNALTYATQATPEFLYHITEIARYWDGPISLAVFVPNFDMDITMQIMSHLCSCYSAMSKVSLHLFYPKRYPPKMRIPEPLYVTTDIPTTTANISMDDLLKEKIDRYRKLNNQTRAEYVQWVRKTKVERMMAKISKRVLFVPQLIFNDCAGLDLFDIPTFRRENNLDYPINVGRNIARNASQTNYFIVSDIELVPSDGLAPKFLTMVRKLMGDKKRDEGRIFSKTVFVVPLFEVERGVEIPHDKDTLVRLINENRAKYFHQKVCAHCQRFPGLQSWLIRPSPSVIEPMLIARREYPYHRWEPLYFGTQNEPWYSEQLSWEGRQDKMTQMLEMCLQEYRMVVLDGAFLCHAAASRNASRKYRAERINHRRYQTIISSLKQKYQNIPKCKIMYGC</sequence>
<organism evidence="2 3">
    <name type="scientific">Euphydryas editha</name>
    <name type="common">Edith's checkerspot</name>
    <dbReference type="NCBI Taxonomy" id="104508"/>
    <lineage>
        <taxon>Eukaryota</taxon>
        <taxon>Metazoa</taxon>
        <taxon>Ecdysozoa</taxon>
        <taxon>Arthropoda</taxon>
        <taxon>Hexapoda</taxon>
        <taxon>Insecta</taxon>
        <taxon>Pterygota</taxon>
        <taxon>Neoptera</taxon>
        <taxon>Endopterygota</taxon>
        <taxon>Lepidoptera</taxon>
        <taxon>Glossata</taxon>
        <taxon>Ditrysia</taxon>
        <taxon>Papilionoidea</taxon>
        <taxon>Nymphalidae</taxon>
        <taxon>Nymphalinae</taxon>
        <taxon>Euphydryas</taxon>
    </lineage>
</organism>
<dbReference type="EMBL" id="CAKOGL010000007">
    <property type="protein sequence ID" value="CAH2088009.1"/>
    <property type="molecule type" value="Genomic_DNA"/>
</dbReference>
<feature type="transmembrane region" description="Helical" evidence="1">
    <location>
        <begin position="21"/>
        <end position="41"/>
    </location>
</feature>
<evidence type="ECO:0000313" key="2">
    <source>
        <dbReference type="EMBL" id="CAH2088009.1"/>
    </source>
</evidence>
<evidence type="ECO:0000313" key="3">
    <source>
        <dbReference type="Proteomes" id="UP001153954"/>
    </source>
</evidence>
<dbReference type="PANTHER" id="PTHR47412">
    <property type="entry name" value="FI01434P-RELATED"/>
    <property type="match status" value="1"/>
</dbReference>